<keyword evidence="3" id="KW-1185">Reference proteome</keyword>
<proteinExistence type="predicted"/>
<organism evidence="2 3">
    <name type="scientific">Psophocarpus tetragonolobus</name>
    <name type="common">Winged bean</name>
    <name type="synonym">Dolichos tetragonolobus</name>
    <dbReference type="NCBI Taxonomy" id="3891"/>
    <lineage>
        <taxon>Eukaryota</taxon>
        <taxon>Viridiplantae</taxon>
        <taxon>Streptophyta</taxon>
        <taxon>Embryophyta</taxon>
        <taxon>Tracheophyta</taxon>
        <taxon>Spermatophyta</taxon>
        <taxon>Magnoliopsida</taxon>
        <taxon>eudicotyledons</taxon>
        <taxon>Gunneridae</taxon>
        <taxon>Pentapetalae</taxon>
        <taxon>rosids</taxon>
        <taxon>fabids</taxon>
        <taxon>Fabales</taxon>
        <taxon>Fabaceae</taxon>
        <taxon>Papilionoideae</taxon>
        <taxon>50 kb inversion clade</taxon>
        <taxon>NPAAA clade</taxon>
        <taxon>indigoferoid/millettioid clade</taxon>
        <taxon>Phaseoleae</taxon>
        <taxon>Psophocarpus</taxon>
    </lineage>
</organism>
<dbReference type="EMBL" id="JAYMYS010000002">
    <property type="protein sequence ID" value="KAK7405411.1"/>
    <property type="molecule type" value="Genomic_DNA"/>
</dbReference>
<name>A0AAN9XSD6_PSOTE</name>
<gene>
    <name evidence="2" type="ORF">VNO78_06688</name>
</gene>
<protein>
    <submittedName>
        <fullName evidence="2">Uncharacterized protein</fullName>
    </submittedName>
</protein>
<feature type="region of interest" description="Disordered" evidence="1">
    <location>
        <begin position="93"/>
        <end position="130"/>
    </location>
</feature>
<dbReference type="AlphaFoldDB" id="A0AAN9XSD6"/>
<reference evidence="2 3" key="1">
    <citation type="submission" date="2024-01" db="EMBL/GenBank/DDBJ databases">
        <title>The genomes of 5 underutilized Papilionoideae crops provide insights into root nodulation and disease resistanc.</title>
        <authorList>
            <person name="Jiang F."/>
        </authorList>
    </citation>
    <scope>NUCLEOTIDE SEQUENCE [LARGE SCALE GENOMIC DNA]</scope>
    <source>
        <strain evidence="2">DUOXIRENSHENG_FW03</strain>
        <tissue evidence="2">Leaves</tissue>
    </source>
</reference>
<sequence>MSKTKGCTEIRKGVKKLVKKEGRKILGFEKVRFIVNDLKVILNMTSNEQQPHVVEAIPIKAVKNPILLYKLEKAFGDQLIKIKRRAQELLRHGEQPINVPTIPRPETEASENDNSQETAKKDQRKRGRKTTTKRVLEVPFSFEPPTFCLEENIDLEIVLLNRFKEEGENWGKHVPKFSVAERLQNWVMEKRERCKPENKDETKKTTSVHQDCYFHHLPSQQTLRSQPEVINFLLHEDFPRKSGSKKAKLTEDVDVPNQVISNVLKNKMENTEKEIMVWDEKVRMYKIVDSEIENGLMVEEFLNQPGELLIMKP</sequence>
<evidence type="ECO:0000313" key="2">
    <source>
        <dbReference type="EMBL" id="KAK7405411.1"/>
    </source>
</evidence>
<evidence type="ECO:0000313" key="3">
    <source>
        <dbReference type="Proteomes" id="UP001386955"/>
    </source>
</evidence>
<evidence type="ECO:0000256" key="1">
    <source>
        <dbReference type="SAM" id="MobiDB-lite"/>
    </source>
</evidence>
<dbReference type="Proteomes" id="UP001386955">
    <property type="component" value="Unassembled WGS sequence"/>
</dbReference>
<accession>A0AAN9XSD6</accession>
<comment type="caution">
    <text evidence="2">The sequence shown here is derived from an EMBL/GenBank/DDBJ whole genome shotgun (WGS) entry which is preliminary data.</text>
</comment>